<reference evidence="2" key="1">
    <citation type="submission" date="2022-11" db="UniProtKB">
        <authorList>
            <consortium name="WormBaseParasite"/>
        </authorList>
    </citation>
    <scope>IDENTIFICATION</scope>
</reference>
<proteinExistence type="predicted"/>
<name>A0AC34PYC8_9BILA</name>
<evidence type="ECO:0000313" key="2">
    <source>
        <dbReference type="WBParaSite" id="JU765_v2.g112.t1"/>
    </source>
</evidence>
<organism evidence="1 2">
    <name type="scientific">Panagrolaimus sp. JU765</name>
    <dbReference type="NCBI Taxonomy" id="591449"/>
    <lineage>
        <taxon>Eukaryota</taxon>
        <taxon>Metazoa</taxon>
        <taxon>Ecdysozoa</taxon>
        <taxon>Nematoda</taxon>
        <taxon>Chromadorea</taxon>
        <taxon>Rhabditida</taxon>
        <taxon>Tylenchina</taxon>
        <taxon>Panagrolaimomorpha</taxon>
        <taxon>Panagrolaimoidea</taxon>
        <taxon>Panagrolaimidae</taxon>
        <taxon>Panagrolaimus</taxon>
    </lineage>
</organism>
<protein>
    <submittedName>
        <fullName evidence="2">Uncharacterized protein</fullName>
    </submittedName>
</protein>
<evidence type="ECO:0000313" key="1">
    <source>
        <dbReference type="Proteomes" id="UP000887576"/>
    </source>
</evidence>
<accession>A0AC34PYC8</accession>
<dbReference type="WBParaSite" id="JU765_v2.g112.t1">
    <property type="protein sequence ID" value="JU765_v2.g112.t1"/>
    <property type="gene ID" value="JU765_v2.g112"/>
</dbReference>
<dbReference type="Proteomes" id="UP000887576">
    <property type="component" value="Unplaced"/>
</dbReference>
<sequence length="129" mass="14157">MTTTNATSVTTTGKKSGGNTTTGGKSKSSSGDGIPSDYLCDEPTLEAENQENVGELTQELSDFSEDFEERMKHSTTVLSTWYNKVAPLIQSKHVRIYAVINSIFTLVNLVLFIVTIITLCYLLLEVIML</sequence>